<feature type="transmembrane region" description="Helical" evidence="1">
    <location>
        <begin position="143"/>
        <end position="165"/>
    </location>
</feature>
<keyword evidence="1" id="KW-1133">Transmembrane helix</keyword>
<feature type="transmembrane region" description="Helical" evidence="1">
    <location>
        <begin position="49"/>
        <end position="69"/>
    </location>
</feature>
<evidence type="ECO:0000256" key="2">
    <source>
        <dbReference type="SAM" id="SignalP"/>
    </source>
</evidence>
<feature type="chain" id="PRO_5045028967" evidence="2">
    <location>
        <begin position="31"/>
        <end position="260"/>
    </location>
</feature>
<keyword evidence="2" id="KW-0732">Signal</keyword>
<feature type="transmembrane region" description="Helical" evidence="1">
    <location>
        <begin position="185"/>
        <end position="206"/>
    </location>
</feature>
<protein>
    <submittedName>
        <fullName evidence="3">Uncharacterized protein</fullName>
    </submittedName>
</protein>
<accession>A0ABN9URR3</accession>
<feature type="signal peptide" evidence="2">
    <location>
        <begin position="1"/>
        <end position="30"/>
    </location>
</feature>
<evidence type="ECO:0000313" key="3">
    <source>
        <dbReference type="EMBL" id="CAK0862111.1"/>
    </source>
</evidence>
<feature type="transmembrane region" description="Helical" evidence="1">
    <location>
        <begin position="90"/>
        <end position="110"/>
    </location>
</feature>
<dbReference type="Proteomes" id="UP001189429">
    <property type="component" value="Unassembled WGS sequence"/>
</dbReference>
<name>A0ABN9URR3_9DINO</name>
<proteinExistence type="predicted"/>
<gene>
    <name evidence="3" type="ORF">PCOR1329_LOCUS50611</name>
    <name evidence="4" type="ORF">PCOR1329_LOCUS53874</name>
</gene>
<dbReference type="EMBL" id="CAUYUJ010016571">
    <property type="protein sequence ID" value="CAK0866769.1"/>
    <property type="molecule type" value="Genomic_DNA"/>
</dbReference>
<organism evidence="3 5">
    <name type="scientific">Prorocentrum cordatum</name>
    <dbReference type="NCBI Taxonomy" id="2364126"/>
    <lineage>
        <taxon>Eukaryota</taxon>
        <taxon>Sar</taxon>
        <taxon>Alveolata</taxon>
        <taxon>Dinophyceae</taxon>
        <taxon>Prorocentrales</taxon>
        <taxon>Prorocentraceae</taxon>
        <taxon>Prorocentrum</taxon>
    </lineage>
</organism>
<evidence type="ECO:0000313" key="5">
    <source>
        <dbReference type="Proteomes" id="UP001189429"/>
    </source>
</evidence>
<sequence length="260" mass="28893">MVGQRVAVSMASNFLPLLLLTVVPVCAVLAGHVRAPHLMVSDIIASGPLYKAFYAFGFTYCAYGSNTIWTEVMRHVKARAPALRREADRFLIVLHWVVLPCLLLLSTFSYDHEEPEHGLDGSGRQPRSWAEGIPRDAGALASWLVHVLSTSLFFFGAAVCGGIYVRQIMPHLKDKGLVHPRDLAWSRVACGGLVYGVFITAIVRVLHMFHDQHLWCWPLAVFEVALILLCIVVNTMGTLQLLSELDKDEPAIDFKEAFLL</sequence>
<keyword evidence="1" id="KW-0472">Membrane</keyword>
<reference evidence="3" key="1">
    <citation type="submission" date="2023-10" db="EMBL/GenBank/DDBJ databases">
        <authorList>
            <person name="Chen Y."/>
            <person name="Shah S."/>
            <person name="Dougan E. K."/>
            <person name="Thang M."/>
            <person name="Chan C."/>
        </authorList>
    </citation>
    <scope>NUCLEOTIDE SEQUENCE [LARGE SCALE GENOMIC DNA]</scope>
</reference>
<comment type="caution">
    <text evidence="3">The sequence shown here is derived from an EMBL/GenBank/DDBJ whole genome shotgun (WGS) entry which is preliminary data.</text>
</comment>
<evidence type="ECO:0000313" key="4">
    <source>
        <dbReference type="EMBL" id="CAK0866769.1"/>
    </source>
</evidence>
<keyword evidence="5" id="KW-1185">Reference proteome</keyword>
<dbReference type="EMBL" id="CAUYUJ010016127">
    <property type="protein sequence ID" value="CAK0862111.1"/>
    <property type="molecule type" value="Genomic_DNA"/>
</dbReference>
<evidence type="ECO:0000256" key="1">
    <source>
        <dbReference type="SAM" id="Phobius"/>
    </source>
</evidence>
<keyword evidence="1" id="KW-0812">Transmembrane</keyword>
<feature type="transmembrane region" description="Helical" evidence="1">
    <location>
        <begin position="212"/>
        <end position="233"/>
    </location>
</feature>